<evidence type="ECO:0000256" key="1">
    <source>
        <dbReference type="ARBA" id="ARBA00006243"/>
    </source>
</evidence>
<dbReference type="InterPro" id="IPR036921">
    <property type="entry name" value="PurM-like_N_sf"/>
</dbReference>
<keyword evidence="5" id="KW-1185">Reference proteome</keyword>
<dbReference type="PANTHER" id="PTHR30303">
    <property type="entry name" value="HYDROGENASE ISOENZYMES FORMATION PROTEIN HYPE"/>
    <property type="match status" value="1"/>
</dbReference>
<reference evidence="4 5" key="1">
    <citation type="submission" date="2016-12" db="EMBL/GenBank/DDBJ databases">
        <authorList>
            <person name="Song W.-J."/>
            <person name="Kurnit D.M."/>
        </authorList>
    </citation>
    <scope>NUCLEOTIDE SEQUENCE [LARGE SCALE GENOMIC DNA]</scope>
    <source>
        <strain evidence="4 5">HSG9</strain>
    </source>
</reference>
<dbReference type="Proteomes" id="UP000191680">
    <property type="component" value="Unassembled WGS sequence"/>
</dbReference>
<dbReference type="SUPFAM" id="SSF55326">
    <property type="entry name" value="PurM N-terminal domain-like"/>
    <property type="match status" value="1"/>
</dbReference>
<dbReference type="Pfam" id="PF00586">
    <property type="entry name" value="AIRS"/>
    <property type="match status" value="1"/>
</dbReference>
<accession>A0A1V6LS62</accession>
<dbReference type="EMBL" id="MTBC01000004">
    <property type="protein sequence ID" value="OQD42988.1"/>
    <property type="molecule type" value="Genomic_DNA"/>
</dbReference>
<dbReference type="OrthoDB" id="9801934at2"/>
<comment type="caution">
    <text evidence="4">The sequence shown here is derived from an EMBL/GenBank/DDBJ whole genome shotgun (WGS) entry which is preliminary data.</text>
</comment>
<sequence>MSKVLPLGKITSSGFKKMVFPLTGAKRETVIKGPKFGVDTAVIDIGNGMALATSSDPLSLIPSMGLKKSAWLSVQLLANDMATTGFKPQYAQYVLNLPASMSNADFEEYWKYIHEFSERLGIAITGGHTCKIEGQQSTISGGGTMFLTAPKDEILTSDGVQEGDAIIVTKSAAFSSSAILAASFPNKVGDLIGAEIQKLAADQFYKTSVVEEAIITRELLIPNDELHAMHDVTEGGVVGGLMEVAEACGIGFDIKDELIPLGTTQKAITELFGIDHRFSLGTGAMLIMVKQEKAESLVQHLAKHKIDAKQIGNFSKAGEACSIKKGQTWSNITFNGIDPYWEAYFKALENGWS</sequence>
<dbReference type="RefSeq" id="WP_080318777.1">
    <property type="nucleotide sequence ID" value="NZ_MTBC01000004.1"/>
</dbReference>
<evidence type="ECO:0000259" key="2">
    <source>
        <dbReference type="Pfam" id="PF00586"/>
    </source>
</evidence>
<organism evidence="4 5">
    <name type="scientific">Croceivirga radicis</name>
    <dbReference type="NCBI Taxonomy" id="1929488"/>
    <lineage>
        <taxon>Bacteria</taxon>
        <taxon>Pseudomonadati</taxon>
        <taxon>Bacteroidota</taxon>
        <taxon>Flavobacteriia</taxon>
        <taxon>Flavobacteriales</taxon>
        <taxon>Flavobacteriaceae</taxon>
        <taxon>Croceivirga</taxon>
    </lineage>
</organism>
<dbReference type="PANTHER" id="PTHR30303:SF4">
    <property type="entry name" value="HYDROGENASE EXPRESSION_FORMATION PROTEIN HYPE"/>
    <property type="match status" value="1"/>
</dbReference>
<dbReference type="GO" id="GO:0051604">
    <property type="term" value="P:protein maturation"/>
    <property type="evidence" value="ECO:0007669"/>
    <property type="project" value="TreeGrafter"/>
</dbReference>
<dbReference type="InterPro" id="IPR036676">
    <property type="entry name" value="PurM-like_C_sf"/>
</dbReference>
<dbReference type="InterPro" id="IPR010918">
    <property type="entry name" value="PurM-like_C_dom"/>
</dbReference>
<protein>
    <submittedName>
        <fullName evidence="4">AIR synthase</fullName>
    </submittedName>
</protein>
<feature type="domain" description="PurM-like C-terminal" evidence="3">
    <location>
        <begin position="161"/>
        <end position="317"/>
    </location>
</feature>
<proteinExistence type="inferred from homology"/>
<comment type="similarity">
    <text evidence="1">Belongs to the HypE family.</text>
</comment>
<dbReference type="Gene3D" id="3.30.1330.10">
    <property type="entry name" value="PurM-like, N-terminal domain"/>
    <property type="match status" value="1"/>
</dbReference>
<evidence type="ECO:0000313" key="4">
    <source>
        <dbReference type="EMBL" id="OQD42988.1"/>
    </source>
</evidence>
<name>A0A1V6LS62_9FLAO</name>
<gene>
    <name evidence="4" type="ORF">BUL40_07800</name>
</gene>
<dbReference type="PIRSF" id="PIRSF005644">
    <property type="entry name" value="Hdrgns_mtr_HypE"/>
    <property type="match status" value="1"/>
</dbReference>
<dbReference type="Gene3D" id="3.90.650.10">
    <property type="entry name" value="PurM-like C-terminal domain"/>
    <property type="match status" value="1"/>
</dbReference>
<evidence type="ECO:0000259" key="3">
    <source>
        <dbReference type="Pfam" id="PF02769"/>
    </source>
</evidence>
<evidence type="ECO:0000313" key="5">
    <source>
        <dbReference type="Proteomes" id="UP000191680"/>
    </source>
</evidence>
<dbReference type="InterPro" id="IPR011854">
    <property type="entry name" value="HypE"/>
</dbReference>
<dbReference type="AlphaFoldDB" id="A0A1V6LS62"/>
<dbReference type="InterPro" id="IPR016188">
    <property type="entry name" value="PurM-like_N"/>
</dbReference>
<feature type="domain" description="PurM-like N-terminal" evidence="2">
    <location>
        <begin position="38"/>
        <end position="141"/>
    </location>
</feature>
<dbReference type="Pfam" id="PF02769">
    <property type="entry name" value="AIRS_C"/>
    <property type="match status" value="1"/>
</dbReference>
<dbReference type="SUPFAM" id="SSF56042">
    <property type="entry name" value="PurM C-terminal domain-like"/>
    <property type="match status" value="1"/>
</dbReference>